<dbReference type="AlphaFoldDB" id="A0A167E0C1"/>
<keyword evidence="1" id="KW-0862">Zinc</keyword>
<comment type="caution">
    <text evidence="4">The sequence shown here is derived from an EMBL/GenBank/DDBJ whole genome shotgun (WGS) entry which is preliminary data.</text>
</comment>
<evidence type="ECO:0000256" key="1">
    <source>
        <dbReference type="PROSITE-ProRule" id="PRU00047"/>
    </source>
</evidence>
<gene>
    <name evidence="4" type="ORF">NOR_04501</name>
</gene>
<dbReference type="GO" id="GO:0008270">
    <property type="term" value="F:zinc ion binding"/>
    <property type="evidence" value="ECO:0007669"/>
    <property type="project" value="UniProtKB-KW"/>
</dbReference>
<organism evidence="4 5">
    <name type="scientific">Metarhizium rileyi (strain RCEF 4871)</name>
    <name type="common">Nomuraea rileyi</name>
    <dbReference type="NCBI Taxonomy" id="1649241"/>
    <lineage>
        <taxon>Eukaryota</taxon>
        <taxon>Fungi</taxon>
        <taxon>Dikarya</taxon>
        <taxon>Ascomycota</taxon>
        <taxon>Pezizomycotina</taxon>
        <taxon>Sordariomycetes</taxon>
        <taxon>Hypocreomycetidae</taxon>
        <taxon>Hypocreales</taxon>
        <taxon>Clavicipitaceae</taxon>
        <taxon>Metarhizium</taxon>
    </lineage>
</organism>
<evidence type="ECO:0000313" key="4">
    <source>
        <dbReference type="EMBL" id="OAA43134.1"/>
    </source>
</evidence>
<dbReference type="OMA" id="MKFMRRA"/>
<feature type="region of interest" description="Disordered" evidence="2">
    <location>
        <begin position="114"/>
        <end position="216"/>
    </location>
</feature>
<feature type="region of interest" description="Disordered" evidence="2">
    <location>
        <begin position="20"/>
        <end position="56"/>
    </location>
</feature>
<keyword evidence="1" id="KW-0479">Metal-binding</keyword>
<dbReference type="InterPro" id="IPR001878">
    <property type="entry name" value="Znf_CCHC"/>
</dbReference>
<protein>
    <submittedName>
        <fullName evidence="4">Zinc finger, CCHC-type</fullName>
    </submittedName>
</protein>
<feature type="compositionally biased region" description="Acidic residues" evidence="2">
    <location>
        <begin position="117"/>
        <end position="126"/>
    </location>
</feature>
<evidence type="ECO:0000259" key="3">
    <source>
        <dbReference type="PROSITE" id="PS50158"/>
    </source>
</evidence>
<dbReference type="EMBL" id="AZHC01000012">
    <property type="protein sequence ID" value="OAA43134.1"/>
    <property type="molecule type" value="Genomic_DNA"/>
</dbReference>
<feature type="compositionally biased region" description="Basic and acidic residues" evidence="2">
    <location>
        <begin position="139"/>
        <end position="158"/>
    </location>
</feature>
<accession>A0A167E0C1</accession>
<dbReference type="GO" id="GO:0003676">
    <property type="term" value="F:nucleic acid binding"/>
    <property type="evidence" value="ECO:0007669"/>
    <property type="project" value="InterPro"/>
</dbReference>
<dbReference type="Pfam" id="PF00098">
    <property type="entry name" value="zf-CCHC"/>
    <property type="match status" value="1"/>
</dbReference>
<keyword evidence="1" id="KW-0863">Zinc-finger</keyword>
<dbReference type="STRING" id="1081105.A0A167E0C1"/>
<feature type="region of interest" description="Disordered" evidence="2">
    <location>
        <begin position="222"/>
        <end position="241"/>
    </location>
</feature>
<dbReference type="SUPFAM" id="SSF57756">
    <property type="entry name" value="Retrovirus zinc finger-like domains"/>
    <property type="match status" value="1"/>
</dbReference>
<feature type="domain" description="CCHC-type" evidence="3">
    <location>
        <begin position="245"/>
        <end position="261"/>
    </location>
</feature>
<name>A0A167E0C1_METRR</name>
<feature type="compositionally biased region" description="Polar residues" evidence="2">
    <location>
        <begin position="25"/>
        <end position="37"/>
    </location>
</feature>
<proteinExistence type="predicted"/>
<evidence type="ECO:0000256" key="2">
    <source>
        <dbReference type="SAM" id="MobiDB-lite"/>
    </source>
</evidence>
<dbReference type="PROSITE" id="PS50158">
    <property type="entry name" value="ZF_CCHC"/>
    <property type="match status" value="1"/>
</dbReference>
<keyword evidence="5" id="KW-1185">Reference proteome</keyword>
<dbReference type="InterPro" id="IPR036875">
    <property type="entry name" value="Znf_CCHC_sf"/>
</dbReference>
<evidence type="ECO:0000313" key="5">
    <source>
        <dbReference type="Proteomes" id="UP000243498"/>
    </source>
</evidence>
<reference evidence="4 5" key="1">
    <citation type="journal article" date="2016" name="Genome Biol. Evol.">
        <title>Divergent and convergent evolution of fungal pathogenicity.</title>
        <authorList>
            <person name="Shang Y."/>
            <person name="Xiao G."/>
            <person name="Zheng P."/>
            <person name="Cen K."/>
            <person name="Zhan S."/>
            <person name="Wang C."/>
        </authorList>
    </citation>
    <scope>NUCLEOTIDE SEQUENCE [LARGE SCALE GENOMIC DNA]</scope>
    <source>
        <strain evidence="4 5">RCEF 4871</strain>
    </source>
</reference>
<sequence length="266" mass="29196">MAPETPKGVSSRLLTMKFMQRAAASASSHGSPESDVSSTKKRKLDHSPAPGRIDPNIDHALIQAALDNQEATRQAALAKHSTADTHWVLNANFDKPQDKKQSHPLNIVYVGYGDIDSSNDSDENEDDPAHGRTYHKRPNKDQPREHGKGHDNSDKLGDELGQSSGDDSSYEADKGKTGTLVENTRLSSQSRSQSKSRHSHEALKAKEFRDERKKKEVRLNKLTSISSAGNGQFSAQGPPSTKTLKCYNCQLLGHKASECSKRRSRG</sequence>
<dbReference type="Proteomes" id="UP000243498">
    <property type="component" value="Unassembled WGS sequence"/>
</dbReference>
<dbReference type="OrthoDB" id="427960at2759"/>
<feature type="compositionally biased region" description="Basic and acidic residues" evidence="2">
    <location>
        <begin position="199"/>
        <end position="216"/>
    </location>
</feature>